<dbReference type="Pfam" id="PF13180">
    <property type="entry name" value="PDZ_2"/>
    <property type="match status" value="1"/>
</dbReference>
<dbReference type="InterPro" id="IPR051201">
    <property type="entry name" value="Chloro_Bact_Ser_Proteases"/>
</dbReference>
<dbReference type="Gene3D" id="2.40.10.10">
    <property type="entry name" value="Trypsin-like serine proteases"/>
    <property type="match status" value="2"/>
</dbReference>
<keyword evidence="2" id="KW-0645">Protease</keyword>
<protein>
    <recommendedName>
        <fullName evidence="6">PDZ domain-containing protein</fullName>
    </recommendedName>
</protein>
<evidence type="ECO:0000256" key="4">
    <source>
        <dbReference type="ARBA" id="ARBA00022825"/>
    </source>
</evidence>
<dbReference type="AlphaFoldDB" id="A0A1D1ZZT2"/>
<dbReference type="Gene3D" id="2.30.42.10">
    <property type="match status" value="1"/>
</dbReference>
<dbReference type="SUPFAM" id="SSF50156">
    <property type="entry name" value="PDZ domain-like"/>
    <property type="match status" value="1"/>
</dbReference>
<feature type="region of interest" description="Disordered" evidence="5">
    <location>
        <begin position="119"/>
        <end position="141"/>
    </location>
</feature>
<gene>
    <name evidence="7" type="ORF">g.13061</name>
</gene>
<dbReference type="InterPro" id="IPR001940">
    <property type="entry name" value="Peptidase_S1C"/>
</dbReference>
<proteinExistence type="inferred from homology"/>
<dbReference type="FunFam" id="2.40.10.10:FF:000001">
    <property type="entry name" value="Periplasmic serine protease DegS"/>
    <property type="match status" value="1"/>
</dbReference>
<name>A0A1D1ZZT2_AUXPR</name>
<comment type="similarity">
    <text evidence="1">Belongs to the peptidase S1C family.</text>
</comment>
<keyword evidence="4" id="KW-0720">Serine protease</keyword>
<evidence type="ECO:0000256" key="1">
    <source>
        <dbReference type="ARBA" id="ARBA00010541"/>
    </source>
</evidence>
<dbReference type="Pfam" id="PF13365">
    <property type="entry name" value="Trypsin_2"/>
    <property type="match status" value="1"/>
</dbReference>
<dbReference type="InterPro" id="IPR043504">
    <property type="entry name" value="Peptidase_S1_PA_chymotrypsin"/>
</dbReference>
<evidence type="ECO:0000259" key="6">
    <source>
        <dbReference type="PROSITE" id="PS50106"/>
    </source>
</evidence>
<accession>A0A1D1ZZT2</accession>
<dbReference type="SMART" id="SM00228">
    <property type="entry name" value="PDZ"/>
    <property type="match status" value="1"/>
</dbReference>
<dbReference type="InterPro" id="IPR009003">
    <property type="entry name" value="Peptidase_S1_PA"/>
</dbReference>
<dbReference type="GO" id="GO:0006508">
    <property type="term" value="P:proteolysis"/>
    <property type="evidence" value="ECO:0007669"/>
    <property type="project" value="UniProtKB-KW"/>
</dbReference>
<dbReference type="EMBL" id="GDKF01006172">
    <property type="protein sequence ID" value="JAT72450.1"/>
    <property type="molecule type" value="Transcribed_RNA"/>
</dbReference>
<dbReference type="InterPro" id="IPR036034">
    <property type="entry name" value="PDZ_sf"/>
</dbReference>
<organism evidence="7">
    <name type="scientific">Auxenochlorella protothecoides</name>
    <name type="common">Green microalga</name>
    <name type="synonym">Chlorella protothecoides</name>
    <dbReference type="NCBI Taxonomy" id="3075"/>
    <lineage>
        <taxon>Eukaryota</taxon>
        <taxon>Viridiplantae</taxon>
        <taxon>Chlorophyta</taxon>
        <taxon>core chlorophytes</taxon>
        <taxon>Trebouxiophyceae</taxon>
        <taxon>Chlorellales</taxon>
        <taxon>Chlorellaceae</taxon>
        <taxon>Auxenochlorella</taxon>
    </lineage>
</organism>
<evidence type="ECO:0000256" key="2">
    <source>
        <dbReference type="ARBA" id="ARBA00022670"/>
    </source>
</evidence>
<dbReference type="SUPFAM" id="SSF50494">
    <property type="entry name" value="Trypsin-like serine proteases"/>
    <property type="match status" value="1"/>
</dbReference>
<dbReference type="PANTHER" id="PTHR43343:SF2">
    <property type="entry name" value="PDZ DOMAIN-CONTAINING PROTEIN"/>
    <property type="match status" value="1"/>
</dbReference>
<reference evidence="7" key="1">
    <citation type="submission" date="2015-08" db="EMBL/GenBank/DDBJ databases">
        <authorList>
            <person name="Babu N.S."/>
            <person name="Beckwith C.J."/>
            <person name="Beseler K.G."/>
            <person name="Brison A."/>
            <person name="Carone J.V."/>
            <person name="Caskin T.P."/>
            <person name="Diamond M."/>
            <person name="Durham M.E."/>
            <person name="Foxe J.M."/>
            <person name="Go M."/>
            <person name="Henderson B.A."/>
            <person name="Jones I.B."/>
            <person name="McGettigan J.A."/>
            <person name="Micheletti S.J."/>
            <person name="Nasrallah M.E."/>
            <person name="Ortiz D."/>
            <person name="Piller C.R."/>
            <person name="Privatt S.R."/>
            <person name="Schneider S.L."/>
            <person name="Sharp S."/>
            <person name="Smith T.C."/>
            <person name="Stanton J.D."/>
            <person name="Ullery H.E."/>
            <person name="Wilson R.J."/>
            <person name="Serrano M.G."/>
            <person name="Buck G."/>
            <person name="Lee V."/>
            <person name="Wang Y."/>
            <person name="Carvalho R."/>
            <person name="Voegtly L."/>
            <person name="Shi R."/>
            <person name="Duckworth R."/>
            <person name="Johnson A."/>
            <person name="Loviza R."/>
            <person name="Walstead R."/>
            <person name="Shah Z."/>
            <person name="Kiflezghi M."/>
            <person name="Wade K."/>
            <person name="Ball S.L."/>
            <person name="Bradley K.W."/>
            <person name="Asai D.J."/>
            <person name="Bowman C.A."/>
            <person name="Russell D.A."/>
            <person name="Pope W.H."/>
            <person name="Jacobs-Sera D."/>
            <person name="Hendrix R.W."/>
            <person name="Hatfull G.F."/>
        </authorList>
    </citation>
    <scope>NUCLEOTIDE SEQUENCE</scope>
</reference>
<dbReference type="InterPro" id="IPR001478">
    <property type="entry name" value="PDZ"/>
</dbReference>
<sequence length="470" mass="48548">MNITMQMRSPCLSAHMDGSRTACGRHAIRAHGPRAGRALPFTRVSMQRGGLATCRAASDEAGCSGSRPSDGAMPLVQRLRHGAAAALKTGALVATLLSPMAAQAYTPAALFGGSTLTAPREAPSIQENKQPEPSDLTPEEQQSVHIFKENTPAVVNIANIATKRAYLSTDLLRLPQGQGSGFLWDDQGHVVTNYHVIRGASEVRVTLIDQSVYSARLVGGDPSRDIAVLQLDAPPASLAALKAVEVGKSSGLAVGQKVYAIGNPFGLDHTLTSGIISGLNRELGAGTNNGPSLRNVIQTDAAINPGNSGGPLLDSKGRLIGINTAIADPTGKGASSGIGFAIPIDACRGLVDQILTYGRVVRPMLGITLAPPQALRQLGLSGVLVLDVPPGGPADAAGVKGTMRDGFGRVVLGDVIVGVNGRKVANEGDLFDALDSCKVGDEVRLDILSGGRTKASLSIVLAERAARVTE</sequence>
<dbReference type="GO" id="GO:0004252">
    <property type="term" value="F:serine-type endopeptidase activity"/>
    <property type="evidence" value="ECO:0007669"/>
    <property type="project" value="InterPro"/>
</dbReference>
<evidence type="ECO:0000256" key="5">
    <source>
        <dbReference type="SAM" id="MobiDB-lite"/>
    </source>
</evidence>
<dbReference type="PANTHER" id="PTHR43343">
    <property type="entry name" value="PEPTIDASE S12"/>
    <property type="match status" value="1"/>
</dbReference>
<dbReference type="CDD" id="cd00990">
    <property type="entry name" value="cpPDZ_AtDEGP1-like"/>
    <property type="match status" value="1"/>
</dbReference>
<evidence type="ECO:0000256" key="3">
    <source>
        <dbReference type="ARBA" id="ARBA00022801"/>
    </source>
</evidence>
<keyword evidence="3" id="KW-0378">Hydrolase</keyword>
<evidence type="ECO:0000313" key="7">
    <source>
        <dbReference type="EMBL" id="JAT72450.1"/>
    </source>
</evidence>
<dbReference type="InterPro" id="IPR039382">
    <property type="entry name" value="DEGP1/8_PDZ_dom"/>
</dbReference>
<dbReference type="PRINTS" id="PR00834">
    <property type="entry name" value="PROTEASES2C"/>
</dbReference>
<feature type="domain" description="PDZ" evidence="6">
    <location>
        <begin position="354"/>
        <end position="426"/>
    </location>
</feature>
<dbReference type="PROSITE" id="PS50106">
    <property type="entry name" value="PDZ"/>
    <property type="match status" value="1"/>
</dbReference>